<dbReference type="AlphaFoldDB" id="A0A2Z5QZ64"/>
<proteinExistence type="predicted"/>
<evidence type="ECO:0000313" key="2">
    <source>
        <dbReference type="Proteomes" id="UP000250241"/>
    </source>
</evidence>
<dbReference type="GeneID" id="93861154"/>
<dbReference type="RefSeq" id="WP_128087621.1">
    <property type="nucleotide sequence ID" value="NZ_CP068102.1"/>
</dbReference>
<reference evidence="1 2" key="1">
    <citation type="submission" date="2016-10" db="EMBL/GenBank/DDBJ databases">
        <title>Genome sequence of Rothia aeria strain JCM11412.</title>
        <authorList>
            <person name="Nambu T."/>
        </authorList>
    </citation>
    <scope>NUCLEOTIDE SEQUENCE [LARGE SCALE GENOMIC DNA]</scope>
    <source>
        <strain evidence="1 2">JCM 11412</strain>
    </source>
</reference>
<dbReference type="EMBL" id="AP017895">
    <property type="protein sequence ID" value="BAV87653.1"/>
    <property type="molecule type" value="Genomic_DNA"/>
</dbReference>
<gene>
    <name evidence="1" type="ORF">RA11412_1354</name>
</gene>
<dbReference type="KEGG" id="raj:RA11412_1354"/>
<keyword evidence="2" id="KW-1185">Reference proteome</keyword>
<dbReference type="InterPro" id="IPR011990">
    <property type="entry name" value="TPR-like_helical_dom_sf"/>
</dbReference>
<accession>A0A2Z5QZ64</accession>
<evidence type="ECO:0000313" key="1">
    <source>
        <dbReference type="EMBL" id="BAV87653.1"/>
    </source>
</evidence>
<dbReference type="SUPFAM" id="SSF48452">
    <property type="entry name" value="TPR-like"/>
    <property type="match status" value="1"/>
</dbReference>
<name>A0A2Z5QZ64_9MICC</name>
<organism evidence="1 2">
    <name type="scientific">Rothia aeria</name>
    <dbReference type="NCBI Taxonomy" id="172042"/>
    <lineage>
        <taxon>Bacteria</taxon>
        <taxon>Bacillati</taxon>
        <taxon>Actinomycetota</taxon>
        <taxon>Actinomycetes</taxon>
        <taxon>Micrococcales</taxon>
        <taxon>Micrococcaceae</taxon>
        <taxon>Rothia</taxon>
    </lineage>
</organism>
<protein>
    <submittedName>
        <fullName evidence="1">Uncharacterized protein</fullName>
    </submittedName>
</protein>
<dbReference type="Gene3D" id="1.25.40.10">
    <property type="entry name" value="Tetratricopeptide repeat domain"/>
    <property type="match status" value="1"/>
</dbReference>
<dbReference type="Proteomes" id="UP000250241">
    <property type="component" value="Chromosome"/>
</dbReference>
<sequence length="311" mass="35104">MTTNMNTQQPDDELQHWRSSVQDYISRKDDINLYIAAQNLNRLAPADPLGLFGLAKAQRHRGELEPAYFNITQARQRSAEPVEGMLLLEAQLSQQLNQHAVAADRYAELIALNPLEPGYVTARAEALRLSGHTEEADKELRKGRDFFQYDQTLHDSGVEAAVATAEKDAININQKPAYLTAEAAKNALEILRKPEPLESVRTASAHLRERYENLQTAAEYALKRHFVWREWWQMIIIGLFLLFLIPFEYGVLHGAVAGILETPTFTEIFGTVFAVLVLLGIPLLLGFIFFFPKGYKISRSKARKAGVLLSR</sequence>